<dbReference type="InterPro" id="IPR007730">
    <property type="entry name" value="SPOR-like_dom"/>
</dbReference>
<dbReference type="GO" id="GO:0042834">
    <property type="term" value="F:peptidoglycan binding"/>
    <property type="evidence" value="ECO:0007669"/>
    <property type="project" value="InterPro"/>
</dbReference>
<feature type="domain" description="SPOR" evidence="2">
    <location>
        <begin position="55"/>
        <end position="131"/>
    </location>
</feature>
<dbReference type="AlphaFoldDB" id="A0A4V3A0K3"/>
<dbReference type="EMBL" id="SJCY01000001">
    <property type="protein sequence ID" value="TDG37983.1"/>
    <property type="molecule type" value="Genomic_DNA"/>
</dbReference>
<evidence type="ECO:0000313" key="4">
    <source>
        <dbReference type="Proteomes" id="UP000295668"/>
    </source>
</evidence>
<dbReference type="OrthoDB" id="2473397at2"/>
<accession>A0A4V3A0K3</accession>
<gene>
    <name evidence="3" type="ORF">EZJ43_02515</name>
</gene>
<dbReference type="Pfam" id="PF05036">
    <property type="entry name" value="SPOR"/>
    <property type="match status" value="1"/>
</dbReference>
<proteinExistence type="predicted"/>
<reference evidence="3 4" key="1">
    <citation type="submission" date="2019-02" db="EMBL/GenBank/DDBJ databases">
        <title>Pedobacter sp. nov., a novel speices isolated from soil of pinguins habitat in Antarcitica.</title>
        <authorList>
            <person name="He R.-H."/>
        </authorList>
    </citation>
    <scope>NUCLEOTIDE SEQUENCE [LARGE SCALE GENOMIC DNA]</scope>
    <source>
        <strain evidence="3 4">E01020</strain>
    </source>
</reference>
<evidence type="ECO:0000256" key="1">
    <source>
        <dbReference type="SAM" id="SignalP"/>
    </source>
</evidence>
<dbReference type="Proteomes" id="UP000295668">
    <property type="component" value="Unassembled WGS sequence"/>
</dbReference>
<keyword evidence="1" id="KW-0732">Signal</keyword>
<comment type="caution">
    <text evidence="3">The sequence shown here is derived from an EMBL/GenBank/DDBJ whole genome shotgun (WGS) entry which is preliminary data.</text>
</comment>
<protein>
    <submittedName>
        <fullName evidence="3">SPOR domain-containing protein</fullName>
    </submittedName>
</protein>
<keyword evidence="4" id="KW-1185">Reference proteome</keyword>
<dbReference type="Gene3D" id="3.30.70.1070">
    <property type="entry name" value="Sporulation related repeat"/>
    <property type="match status" value="1"/>
</dbReference>
<feature type="signal peptide" evidence="1">
    <location>
        <begin position="1"/>
        <end position="19"/>
    </location>
</feature>
<dbReference type="RefSeq" id="WP_133261078.1">
    <property type="nucleotide sequence ID" value="NZ_SJCY01000001.1"/>
</dbReference>
<dbReference type="PROSITE" id="PS51724">
    <property type="entry name" value="SPOR"/>
    <property type="match status" value="1"/>
</dbReference>
<organism evidence="3 4">
    <name type="scientific">Pedobacter changchengzhani</name>
    <dbReference type="NCBI Taxonomy" id="2529274"/>
    <lineage>
        <taxon>Bacteria</taxon>
        <taxon>Pseudomonadati</taxon>
        <taxon>Bacteroidota</taxon>
        <taxon>Sphingobacteriia</taxon>
        <taxon>Sphingobacteriales</taxon>
        <taxon>Sphingobacteriaceae</taxon>
        <taxon>Pedobacter</taxon>
    </lineage>
</organism>
<evidence type="ECO:0000313" key="3">
    <source>
        <dbReference type="EMBL" id="TDG37983.1"/>
    </source>
</evidence>
<dbReference type="InterPro" id="IPR036680">
    <property type="entry name" value="SPOR-like_sf"/>
</dbReference>
<feature type="chain" id="PRO_5020869858" evidence="1">
    <location>
        <begin position="20"/>
        <end position="146"/>
    </location>
</feature>
<dbReference type="SUPFAM" id="SSF110997">
    <property type="entry name" value="Sporulation related repeat"/>
    <property type="match status" value="1"/>
</dbReference>
<name>A0A4V3A0K3_9SPHI</name>
<sequence length="146" mass="17358">MRILFTFLFLITLSQTSFAQKGAIEIVKDPIIDSLIAKRLELYRSTGEVKNNRPIVSDYGYRVQVFYDSDRREVFNQQARFKNSFPGYNTYITYKEPNYYIRVGDFRTRMDAQRLMNEIRPAFPTLFIFREKINAPTLDITNDDQR</sequence>
<evidence type="ECO:0000259" key="2">
    <source>
        <dbReference type="PROSITE" id="PS51724"/>
    </source>
</evidence>